<gene>
    <name evidence="9" type="ORF">TCARB_0121</name>
</gene>
<keyword evidence="3" id="KW-0474">Menaquinone biosynthesis</keyword>
<feature type="transmembrane region" description="Helical" evidence="8">
    <location>
        <begin position="98"/>
        <end position="131"/>
    </location>
</feature>
<dbReference type="AlphaFoldDB" id="A0A3G1A4A7"/>
<dbReference type="GeneID" id="25405582"/>
<evidence type="ECO:0000256" key="6">
    <source>
        <dbReference type="ARBA" id="ARBA00022989"/>
    </source>
</evidence>
<comment type="subcellular location">
    <subcellularLocation>
        <location evidence="1">Cell membrane</location>
        <topology evidence="1">Multi-pass membrane protein</topology>
    </subcellularLocation>
</comment>
<name>A0A3G1A4A7_9CREN</name>
<dbReference type="PANTHER" id="PTHR13929">
    <property type="entry name" value="1,4-DIHYDROXY-2-NAPHTHOATE OCTAPRENYLTRANSFERASE"/>
    <property type="match status" value="1"/>
</dbReference>
<dbReference type="GO" id="GO:0046428">
    <property type="term" value="F:1,4-dihydroxy-2-naphthoate polyprenyltransferase activity"/>
    <property type="evidence" value="ECO:0007669"/>
    <property type="project" value="UniProtKB-EC"/>
</dbReference>
<evidence type="ECO:0000313" key="9">
    <source>
        <dbReference type="EMBL" id="AJB41199.1"/>
    </source>
</evidence>
<dbReference type="RefSeq" id="WP_020962707.1">
    <property type="nucleotide sequence ID" value="NZ_CP007493.1"/>
</dbReference>
<organism evidence="9 10">
    <name type="scientific">Thermofilum adornatum 1505</name>
    <dbReference type="NCBI Taxonomy" id="697581"/>
    <lineage>
        <taxon>Archaea</taxon>
        <taxon>Thermoproteota</taxon>
        <taxon>Thermoprotei</taxon>
        <taxon>Thermofilales</taxon>
        <taxon>Thermofilaceae</taxon>
        <taxon>Thermofilum</taxon>
    </lineage>
</organism>
<feature type="transmembrane region" description="Helical" evidence="8">
    <location>
        <begin position="227"/>
        <end position="251"/>
    </location>
</feature>
<dbReference type="STRING" id="697581.TCARB_0121"/>
<protein>
    <submittedName>
        <fullName evidence="9">1,4-dihydroxy-2-naphthoate octaprenyltransferase</fullName>
        <ecNumber evidence="9">2.5.1.74</ecNumber>
    </submittedName>
</protein>
<sequence>MKLKELFIVTRPWSFVMTIISITGAAAYTYLALHTFDLLLFIVTLLGVTLLHAAANVLNDYYDTIRGVDVPGAPTTLYRPHPVIAGIMTPKQVRNFGLVLLVSGLACAFVLIAIRQILVIVLALVGVVLLFTYSGPPGLKYKAMGEIGVFLSWGVFMWIGTFYVLTGQLSLLPALAGTPIGLLVAAVLTANNLRDIEFDLSRGAKTLVAILGRGRGLYFYFGEIILAYVSLALLALLNIVPIASLVAYLTLPQAYKLYKTFKTKVPETADPMTAALVQNFGILYVVGILIGAVIQQGPVF</sequence>
<evidence type="ECO:0000313" key="10">
    <source>
        <dbReference type="Proteomes" id="UP000266720"/>
    </source>
</evidence>
<dbReference type="Pfam" id="PF01040">
    <property type="entry name" value="UbiA"/>
    <property type="match status" value="1"/>
</dbReference>
<dbReference type="InterPro" id="IPR026046">
    <property type="entry name" value="UBIAD1"/>
</dbReference>
<dbReference type="PANTHER" id="PTHR13929:SF0">
    <property type="entry name" value="UBIA PRENYLTRANSFERASE DOMAIN-CONTAINING PROTEIN 1"/>
    <property type="match status" value="1"/>
</dbReference>
<dbReference type="GO" id="GO:0009234">
    <property type="term" value="P:menaquinone biosynthetic process"/>
    <property type="evidence" value="ECO:0007669"/>
    <property type="project" value="UniProtKB-UniPathway"/>
</dbReference>
<dbReference type="KEGG" id="tcb:TCARB_0121"/>
<feature type="transmembrane region" description="Helical" evidence="8">
    <location>
        <begin position="38"/>
        <end position="58"/>
    </location>
</feature>
<dbReference type="CDD" id="cd13962">
    <property type="entry name" value="PT_UbiA_UBIAD1"/>
    <property type="match status" value="1"/>
</dbReference>
<dbReference type="InterPro" id="IPR044878">
    <property type="entry name" value="UbiA_sf"/>
</dbReference>
<keyword evidence="5 8" id="KW-0812">Transmembrane</keyword>
<dbReference type="EMBL" id="CP007493">
    <property type="protein sequence ID" value="AJB41199.1"/>
    <property type="molecule type" value="Genomic_DNA"/>
</dbReference>
<feature type="transmembrane region" description="Helical" evidence="8">
    <location>
        <begin position="12"/>
        <end position="31"/>
    </location>
</feature>
<dbReference type="InterPro" id="IPR000537">
    <property type="entry name" value="UbiA_prenyltransferase"/>
</dbReference>
<dbReference type="GeneID" id="16573699"/>
<dbReference type="NCBIfam" id="NF004617">
    <property type="entry name" value="PRK05951.1"/>
    <property type="match status" value="1"/>
</dbReference>
<evidence type="ECO:0000256" key="2">
    <source>
        <dbReference type="ARBA" id="ARBA00004863"/>
    </source>
</evidence>
<dbReference type="Gene3D" id="1.10.357.140">
    <property type="entry name" value="UbiA prenyltransferase"/>
    <property type="match status" value="1"/>
</dbReference>
<feature type="transmembrane region" description="Helical" evidence="8">
    <location>
        <begin position="143"/>
        <end position="165"/>
    </location>
</feature>
<evidence type="ECO:0000256" key="4">
    <source>
        <dbReference type="ARBA" id="ARBA00022679"/>
    </source>
</evidence>
<evidence type="ECO:0000256" key="3">
    <source>
        <dbReference type="ARBA" id="ARBA00022428"/>
    </source>
</evidence>
<dbReference type="EC" id="2.5.1.74" evidence="9"/>
<keyword evidence="7 8" id="KW-0472">Membrane</keyword>
<proteinExistence type="predicted"/>
<feature type="transmembrane region" description="Helical" evidence="8">
    <location>
        <begin position="171"/>
        <end position="191"/>
    </location>
</feature>
<evidence type="ECO:0000256" key="7">
    <source>
        <dbReference type="ARBA" id="ARBA00023136"/>
    </source>
</evidence>
<dbReference type="Proteomes" id="UP000266720">
    <property type="component" value="Chromosome"/>
</dbReference>
<keyword evidence="4 9" id="KW-0808">Transferase</keyword>
<keyword evidence="6 8" id="KW-1133">Transmembrane helix</keyword>
<evidence type="ECO:0000256" key="1">
    <source>
        <dbReference type="ARBA" id="ARBA00004651"/>
    </source>
</evidence>
<dbReference type="PIRSF" id="PIRSF005355">
    <property type="entry name" value="UBIAD1"/>
    <property type="match status" value="1"/>
</dbReference>
<dbReference type="GO" id="GO:0042371">
    <property type="term" value="P:vitamin K biosynthetic process"/>
    <property type="evidence" value="ECO:0007669"/>
    <property type="project" value="TreeGrafter"/>
</dbReference>
<comment type="pathway">
    <text evidence="2">Quinol/quinone metabolism; menaquinone biosynthesis.</text>
</comment>
<reference evidence="10" key="1">
    <citation type="book" date="2010" name="EXTREMOPHILES" publisher="0:0-0">
        <title>Complete genome sequences of ten hyperthermophilic archaea reveal their metabolic capabilities and possible ecological roles.</title>
        <editorList>
            <person name="?"/>
        </editorList>
        <authorList>
            <person name="Ravin N.V."/>
            <person name="Mardanov A.V."/>
            <person name="Bonch-Osmolovskaya E.A."/>
            <person name="Skryabin K.G."/>
        </authorList>
    </citation>
    <scope>NUCLEOTIDE SEQUENCE [LARGE SCALE GENOMIC DNA]</scope>
    <source>
        <strain evidence="10">1505</strain>
    </source>
</reference>
<dbReference type="UniPathway" id="UPA00079"/>
<evidence type="ECO:0000256" key="5">
    <source>
        <dbReference type="ARBA" id="ARBA00022692"/>
    </source>
</evidence>
<dbReference type="GO" id="GO:0005886">
    <property type="term" value="C:plasma membrane"/>
    <property type="evidence" value="ECO:0007669"/>
    <property type="project" value="UniProtKB-SubCell"/>
</dbReference>
<accession>A0A3G1A4A7</accession>
<feature type="transmembrane region" description="Helical" evidence="8">
    <location>
        <begin position="272"/>
        <end position="294"/>
    </location>
</feature>
<evidence type="ECO:0000256" key="8">
    <source>
        <dbReference type="SAM" id="Phobius"/>
    </source>
</evidence>